<dbReference type="Proteomes" id="UP000057043">
    <property type="component" value="Unassembled WGS sequence"/>
</dbReference>
<name>A0A117MDB1_9EURY</name>
<evidence type="ECO:0000313" key="4">
    <source>
        <dbReference type="Proteomes" id="UP000057043"/>
    </source>
</evidence>
<dbReference type="AlphaFoldDB" id="A0A117MDB1"/>
<dbReference type="PATRIC" id="fig|301375.6.peg.1157"/>
<dbReference type="EMBL" id="LGHB01000001">
    <property type="protein sequence ID" value="KUK97732.1"/>
    <property type="molecule type" value="Genomic_DNA"/>
</dbReference>
<comment type="caution">
    <text evidence="2">The sequence shown here is derived from an EMBL/GenBank/DDBJ whole genome shotgun (WGS) entry which is preliminary data.</text>
</comment>
<gene>
    <name evidence="1" type="ORF">XD72_0251</name>
    <name evidence="2" type="ORF">XE07_0146</name>
</gene>
<dbReference type="Proteomes" id="UP000053961">
    <property type="component" value="Unassembled WGS sequence"/>
</dbReference>
<sequence length="274" mass="29371">MRPVGLTACLLLFVLVAGIPMVCSINPPEDFEYGSEDAAEFTDFFAMEAPAASGVVESYNPAGREPSSIRLADRSTSYASYQSTYMGGNSLWIMGSSSWAQRVVCPLGAYLSLLAYSSSGGRADFYEIYPDGRLLPKSYSFYPGYSRLIFEADEVGRHILIFVVNNQPSNVVIVDVASGGWPPSPGPAPGPSPAPWPSTGSARVIFSSSWLRGYSVFVDGSYVGGDGQGGDPLDGTYSLNVAGNQYHILEISSGGRTYSERGTFLTGYTYKLNL</sequence>
<evidence type="ECO:0000313" key="3">
    <source>
        <dbReference type="Proteomes" id="UP000053961"/>
    </source>
</evidence>
<protein>
    <submittedName>
        <fullName evidence="2">Uncharacterized protein</fullName>
    </submittedName>
</protein>
<evidence type="ECO:0000313" key="2">
    <source>
        <dbReference type="EMBL" id="KUK97732.1"/>
    </source>
</evidence>
<proteinExistence type="predicted"/>
<reference evidence="2" key="1">
    <citation type="journal article" date="2015" name="MBio">
        <title>Genome-resolved metagenomic analysis reveals roles for candidate phyla and other microbial community members in biogeochemical transformations in oil reservoirs.</title>
        <authorList>
            <person name="Hu P."/>
            <person name="Tom L."/>
            <person name="Singh A."/>
            <person name="Thomas B.C."/>
            <person name="Baker B.J."/>
            <person name="Piceno Y.M."/>
            <person name="Andersen G.L."/>
            <person name="Banfield J.F."/>
        </authorList>
    </citation>
    <scope>NUCLEOTIDE SEQUENCE [LARGE SCALE GENOMIC DNA]</scope>
    <source>
        <strain evidence="2">56_747</strain>
    </source>
</reference>
<evidence type="ECO:0000313" key="1">
    <source>
        <dbReference type="EMBL" id="KUK45348.1"/>
    </source>
</evidence>
<dbReference type="EMBL" id="LGFT01000004">
    <property type="protein sequence ID" value="KUK45348.1"/>
    <property type="molecule type" value="Genomic_DNA"/>
</dbReference>
<organism evidence="2 3">
    <name type="scientific">Methanothrix harundinacea</name>
    <dbReference type="NCBI Taxonomy" id="301375"/>
    <lineage>
        <taxon>Archaea</taxon>
        <taxon>Methanobacteriati</taxon>
        <taxon>Methanobacteriota</taxon>
        <taxon>Stenosarchaea group</taxon>
        <taxon>Methanomicrobia</taxon>
        <taxon>Methanotrichales</taxon>
        <taxon>Methanotrichaceae</taxon>
        <taxon>Methanothrix</taxon>
    </lineage>
</organism>
<accession>A0A117MDB1</accession>
<reference evidence="3 4" key="2">
    <citation type="journal article" date="2015" name="MBio">
        <title>Genome-Resolved Metagenomic Analysis Reveals Roles for Candidate Phyla and Other Microbial Community Members in Biogeochemical Transformations in Oil Reservoirs.</title>
        <authorList>
            <person name="Hu P."/>
            <person name="Tom L."/>
            <person name="Singh A."/>
            <person name="Thomas B.C."/>
            <person name="Baker B.J."/>
            <person name="Piceno Y.M."/>
            <person name="Andersen G.L."/>
            <person name="Banfield J.F."/>
        </authorList>
    </citation>
    <scope>NUCLEOTIDE SEQUENCE [LARGE SCALE GENOMIC DNA]</scope>
    <source>
        <strain evidence="1">57_489</strain>
    </source>
</reference>